<dbReference type="EMBL" id="JACOFX010000001">
    <property type="protein sequence ID" value="MBC3906492.1"/>
    <property type="molecule type" value="Genomic_DNA"/>
</dbReference>
<sequence length="797" mass="90178">MKYFQLQVILVFRLTLLGLVSLCPFFAAAGDIAWYRFEVNEDALSPVVSFAGLNHALDARDRIFVKEGHFFKVGADGRPGTKDDARVRFFGISFASAANFPEEKDAQKIARRLRKLGFNAVRLHHLDSILSDSQDQPRGILTTAAYPSFNETAMRRLRVFIDALKAEGVYINLNLHVGYQFRPAVDQVTPMMPGERMPFASHPLHLFEPRMISLQAEYVQQLMRRLDLRDEPALAMVEINNESSLLGAWQRGQLDGLTGEYERALQQLWQKWMLRQHGHADNACKLWDSCSLTRKGVVNVKSSESVILEYGEGWVAGMQRFSRRVINKLGWETPASLRQHYRPHQQGNGRRVLDYVRFLSDLDQQYLNIIRKTIRQEASNLVPVTGTQMYYGGVALADAQQHMDYVDEHFYVDHYDFPHKEWDRNDWRIRDSSVLREGWQSLLQRAFVRDARKPFVVSEFNQAFPNRQSAEILPVMSAVASAQDWDGLFLYHYIDGDRWLSVPDSFGLSGHSGQLVLAGMAASMFRQFQVRPLPTQMNISLTPEERTMLGALRDGVSGGGLPAYLQVQYGLNYKHAFYARVAMLHGMQAKSPWQAHHAGKPWREEDMSWAAPGGQLRYSESGPWLAAETSYTRMFAGRRGANGTVLDVEKFLPSFAEKGRQFGVMMLSSRDALPLNASRHLLLVLSAATTTTQSGVQAERPKQLINYDGQAAWWTLERDVANASKPSGSLDGVAPAWMERVPVALFHASKSKKIAVFPLDGSGMRMKALPASSVKKKSDGFELVFDFPSPWYEIVLE</sequence>
<gene>
    <name evidence="1" type="ORF">H8L47_02795</name>
</gene>
<comment type="caution">
    <text evidence="1">The sequence shown here is derived from an EMBL/GenBank/DDBJ whole genome shotgun (WGS) entry which is preliminary data.</text>
</comment>
<name>A0ABR6Z414_9BURK</name>
<dbReference type="Proteomes" id="UP000646911">
    <property type="component" value="Unassembled WGS sequence"/>
</dbReference>
<reference evidence="1 2" key="1">
    <citation type="submission" date="2020-08" db="EMBL/GenBank/DDBJ databases">
        <title>Novel species isolated from subtropical streams in China.</title>
        <authorList>
            <person name="Lu H."/>
        </authorList>
    </citation>
    <scope>NUCLEOTIDE SEQUENCE [LARGE SCALE GENOMIC DNA]</scope>
    <source>
        <strain evidence="1 2">NL8W</strain>
    </source>
</reference>
<dbReference type="SUPFAM" id="SSF51445">
    <property type="entry name" value="(Trans)glycosidases"/>
    <property type="match status" value="1"/>
</dbReference>
<evidence type="ECO:0000313" key="1">
    <source>
        <dbReference type="EMBL" id="MBC3906492.1"/>
    </source>
</evidence>
<evidence type="ECO:0000313" key="2">
    <source>
        <dbReference type="Proteomes" id="UP000646911"/>
    </source>
</evidence>
<keyword evidence="2" id="KW-1185">Reference proteome</keyword>
<organism evidence="1 2">
    <name type="scientific">Undibacterium umbellatum</name>
    <dbReference type="NCBI Taxonomy" id="2762300"/>
    <lineage>
        <taxon>Bacteria</taxon>
        <taxon>Pseudomonadati</taxon>
        <taxon>Pseudomonadota</taxon>
        <taxon>Betaproteobacteria</taxon>
        <taxon>Burkholderiales</taxon>
        <taxon>Oxalobacteraceae</taxon>
        <taxon>Undibacterium</taxon>
    </lineage>
</organism>
<proteinExistence type="predicted"/>
<dbReference type="Gene3D" id="3.20.20.80">
    <property type="entry name" value="Glycosidases"/>
    <property type="match status" value="1"/>
</dbReference>
<protein>
    <submittedName>
        <fullName evidence="1">Cellulase family glycosylhydrolase</fullName>
    </submittedName>
</protein>
<dbReference type="InterPro" id="IPR017853">
    <property type="entry name" value="GH"/>
</dbReference>
<dbReference type="RefSeq" id="WP_186951701.1">
    <property type="nucleotide sequence ID" value="NZ_JACOFX010000001.1"/>
</dbReference>
<accession>A0ABR6Z414</accession>